<keyword evidence="3" id="KW-1185">Reference proteome</keyword>
<proteinExistence type="predicted"/>
<reference evidence="2 3" key="1">
    <citation type="journal article" date="2021" name="Commun. Biol.">
        <title>The genome of Shorea leprosula (Dipterocarpaceae) highlights the ecological relevance of drought in aseasonal tropical rainforests.</title>
        <authorList>
            <person name="Ng K.K.S."/>
            <person name="Kobayashi M.J."/>
            <person name="Fawcett J.A."/>
            <person name="Hatakeyama M."/>
            <person name="Paape T."/>
            <person name="Ng C.H."/>
            <person name="Ang C.C."/>
            <person name="Tnah L.H."/>
            <person name="Lee C.T."/>
            <person name="Nishiyama T."/>
            <person name="Sese J."/>
            <person name="O'Brien M.J."/>
            <person name="Copetti D."/>
            <person name="Mohd Noor M.I."/>
            <person name="Ong R.C."/>
            <person name="Putra M."/>
            <person name="Sireger I.Z."/>
            <person name="Indrioko S."/>
            <person name="Kosugi Y."/>
            <person name="Izuno A."/>
            <person name="Isagi Y."/>
            <person name="Lee S.L."/>
            <person name="Shimizu K.K."/>
        </authorList>
    </citation>
    <scope>NUCLEOTIDE SEQUENCE [LARGE SCALE GENOMIC DNA]</scope>
    <source>
        <strain evidence="2">214</strain>
    </source>
</reference>
<evidence type="ECO:0000313" key="2">
    <source>
        <dbReference type="EMBL" id="GKV52552.1"/>
    </source>
</evidence>
<gene>
    <name evidence="2" type="ORF">SLEP1_g59129</name>
</gene>
<dbReference type="EMBL" id="BPVZ01000754">
    <property type="protein sequence ID" value="GKV52552.1"/>
    <property type="molecule type" value="Genomic_DNA"/>
</dbReference>
<sequence>MDDGGNNNQAPAGPPSGGGSPGGSPKIPEEPTQPGASSFHPDYNREEGYDKTNCDFMYTHRFQAVATCGSGGSGPYTEHDINVFSAKMMEAILSTNPNGNGKPYTIEQIMERGDFNQRDHHIIQTLFQNRVQRASSRGLYNEQIVVGSLKGEGSQLTVVGHTLLNHVRRSPRS</sequence>
<dbReference type="AlphaFoldDB" id="A0AAV5MVJ2"/>
<dbReference type="Proteomes" id="UP001054252">
    <property type="component" value="Unassembled WGS sequence"/>
</dbReference>
<accession>A0AAV5MVJ2</accession>
<evidence type="ECO:0000313" key="3">
    <source>
        <dbReference type="Proteomes" id="UP001054252"/>
    </source>
</evidence>
<evidence type="ECO:0000256" key="1">
    <source>
        <dbReference type="SAM" id="MobiDB-lite"/>
    </source>
</evidence>
<feature type="compositionally biased region" description="Low complexity" evidence="1">
    <location>
        <begin position="1"/>
        <end position="11"/>
    </location>
</feature>
<feature type="region of interest" description="Disordered" evidence="1">
    <location>
        <begin position="1"/>
        <end position="46"/>
    </location>
</feature>
<name>A0AAV5MVJ2_9ROSI</name>
<protein>
    <submittedName>
        <fullName evidence="2">Uncharacterized protein</fullName>
    </submittedName>
</protein>
<organism evidence="2 3">
    <name type="scientific">Rubroshorea leprosula</name>
    <dbReference type="NCBI Taxonomy" id="152421"/>
    <lineage>
        <taxon>Eukaryota</taxon>
        <taxon>Viridiplantae</taxon>
        <taxon>Streptophyta</taxon>
        <taxon>Embryophyta</taxon>
        <taxon>Tracheophyta</taxon>
        <taxon>Spermatophyta</taxon>
        <taxon>Magnoliopsida</taxon>
        <taxon>eudicotyledons</taxon>
        <taxon>Gunneridae</taxon>
        <taxon>Pentapetalae</taxon>
        <taxon>rosids</taxon>
        <taxon>malvids</taxon>
        <taxon>Malvales</taxon>
        <taxon>Dipterocarpaceae</taxon>
        <taxon>Rubroshorea</taxon>
    </lineage>
</organism>
<comment type="caution">
    <text evidence="2">The sequence shown here is derived from an EMBL/GenBank/DDBJ whole genome shotgun (WGS) entry which is preliminary data.</text>
</comment>